<evidence type="ECO:0000256" key="1">
    <source>
        <dbReference type="ARBA" id="ARBA00007074"/>
    </source>
</evidence>
<feature type="transmembrane region" description="Helical" evidence="5">
    <location>
        <begin position="6"/>
        <end position="38"/>
    </location>
</feature>
<gene>
    <name evidence="7" type="ORF">ACFYXQ_19090</name>
</gene>
<sequence length="298" mass="30209">MFGQLLFLALMLPSGVLIGIVVVIAVAALVATLIWVVLMVGSATSASSADLYYQCDSAVGPDPSATETFMPTTAENAARETLSPSEVPTTNPYASLTVAPDESDVTDWQRACVSAMPSAPYQLPPLLTANYGPTAACARKLALAAAQPAPGPGSAETFAQSAQSLIYLASGASGTGSCAVGIAGVGATAQPLPPGVAASSSTSAQGACNQLTNTASLQVALPNTIAAQSRCGQRVDRSAVSPGDLVFWDYHDYSPTRMGIAVDTTQMVTSDPGSGQVVQEAIPAASDVRVKRVLKGSS</sequence>
<comment type="caution">
    <text evidence="7">The sequence shown here is derived from an EMBL/GenBank/DDBJ whole genome shotgun (WGS) entry which is preliminary data.</text>
</comment>
<protein>
    <submittedName>
        <fullName evidence="7">NlpC/P60 family protein</fullName>
    </submittedName>
</protein>
<evidence type="ECO:0000256" key="4">
    <source>
        <dbReference type="ARBA" id="ARBA00022807"/>
    </source>
</evidence>
<dbReference type="EMBL" id="JBIAQY010000006">
    <property type="protein sequence ID" value="MFF3569884.1"/>
    <property type="molecule type" value="Genomic_DNA"/>
</dbReference>
<keyword evidence="5" id="KW-1133">Transmembrane helix</keyword>
<proteinExistence type="inferred from homology"/>
<dbReference type="Pfam" id="PF00877">
    <property type="entry name" value="NLPC_P60"/>
    <property type="match status" value="1"/>
</dbReference>
<feature type="domain" description="NlpC/P60" evidence="6">
    <location>
        <begin position="217"/>
        <end position="279"/>
    </location>
</feature>
<evidence type="ECO:0000259" key="6">
    <source>
        <dbReference type="Pfam" id="PF00877"/>
    </source>
</evidence>
<keyword evidence="2" id="KW-0645">Protease</keyword>
<keyword evidence="5" id="KW-0472">Membrane</keyword>
<dbReference type="SUPFAM" id="SSF54001">
    <property type="entry name" value="Cysteine proteinases"/>
    <property type="match status" value="1"/>
</dbReference>
<dbReference type="RefSeq" id="WP_040832484.1">
    <property type="nucleotide sequence ID" value="NZ_JBIAQY010000006.1"/>
</dbReference>
<accession>A0ABW6S406</accession>
<keyword evidence="5" id="KW-0812">Transmembrane</keyword>
<evidence type="ECO:0000256" key="3">
    <source>
        <dbReference type="ARBA" id="ARBA00022801"/>
    </source>
</evidence>
<keyword evidence="4" id="KW-0788">Thiol protease</keyword>
<evidence type="ECO:0000313" key="8">
    <source>
        <dbReference type="Proteomes" id="UP001601992"/>
    </source>
</evidence>
<evidence type="ECO:0000313" key="7">
    <source>
        <dbReference type="EMBL" id="MFF3569884.1"/>
    </source>
</evidence>
<comment type="similarity">
    <text evidence="1">Belongs to the peptidase C40 family.</text>
</comment>
<name>A0ABW6S406_9NOCA</name>
<organism evidence="7 8">
    <name type="scientific">Nocardia jiangxiensis</name>
    <dbReference type="NCBI Taxonomy" id="282685"/>
    <lineage>
        <taxon>Bacteria</taxon>
        <taxon>Bacillati</taxon>
        <taxon>Actinomycetota</taxon>
        <taxon>Actinomycetes</taxon>
        <taxon>Mycobacteriales</taxon>
        <taxon>Nocardiaceae</taxon>
        <taxon>Nocardia</taxon>
    </lineage>
</organism>
<evidence type="ECO:0000256" key="2">
    <source>
        <dbReference type="ARBA" id="ARBA00022670"/>
    </source>
</evidence>
<keyword evidence="3" id="KW-0378">Hydrolase</keyword>
<keyword evidence="8" id="KW-1185">Reference proteome</keyword>
<dbReference type="Proteomes" id="UP001601992">
    <property type="component" value="Unassembled WGS sequence"/>
</dbReference>
<dbReference type="InterPro" id="IPR038765">
    <property type="entry name" value="Papain-like_cys_pep_sf"/>
</dbReference>
<reference evidence="7 8" key="1">
    <citation type="submission" date="2024-10" db="EMBL/GenBank/DDBJ databases">
        <title>The Natural Products Discovery Center: Release of the First 8490 Sequenced Strains for Exploring Actinobacteria Biosynthetic Diversity.</title>
        <authorList>
            <person name="Kalkreuter E."/>
            <person name="Kautsar S.A."/>
            <person name="Yang D."/>
            <person name="Bader C.D."/>
            <person name="Teijaro C.N."/>
            <person name="Fluegel L."/>
            <person name="Davis C.M."/>
            <person name="Simpson J.R."/>
            <person name="Lauterbach L."/>
            <person name="Steele A.D."/>
            <person name="Gui C."/>
            <person name="Meng S."/>
            <person name="Li G."/>
            <person name="Viehrig K."/>
            <person name="Ye F."/>
            <person name="Su P."/>
            <person name="Kiefer A.F."/>
            <person name="Nichols A."/>
            <person name="Cepeda A.J."/>
            <person name="Yan W."/>
            <person name="Fan B."/>
            <person name="Jiang Y."/>
            <person name="Adhikari A."/>
            <person name="Zheng C.-J."/>
            <person name="Schuster L."/>
            <person name="Cowan T.M."/>
            <person name="Smanski M.J."/>
            <person name="Chevrette M.G."/>
            <person name="De Carvalho L.P.S."/>
            <person name="Shen B."/>
        </authorList>
    </citation>
    <scope>NUCLEOTIDE SEQUENCE [LARGE SCALE GENOMIC DNA]</scope>
    <source>
        <strain evidence="7 8">NPDC002593</strain>
    </source>
</reference>
<evidence type="ECO:0000256" key="5">
    <source>
        <dbReference type="SAM" id="Phobius"/>
    </source>
</evidence>
<dbReference type="Gene3D" id="3.90.1720.10">
    <property type="entry name" value="endopeptidase domain like (from Nostoc punctiforme)"/>
    <property type="match status" value="1"/>
</dbReference>
<dbReference type="InterPro" id="IPR000064">
    <property type="entry name" value="NLP_P60_dom"/>
</dbReference>